<evidence type="ECO:0000313" key="1">
    <source>
        <dbReference type="EMBL" id="SDE53190.1"/>
    </source>
</evidence>
<accession>A0A1G7DPU0</accession>
<gene>
    <name evidence="1" type="ORF">SAMN04488105_104340</name>
</gene>
<dbReference type="AlphaFoldDB" id="A0A1G7DPU0"/>
<dbReference type="STRING" id="282683.SAMN04488105_104340"/>
<evidence type="ECO:0000313" key="2">
    <source>
        <dbReference type="Proteomes" id="UP000198994"/>
    </source>
</evidence>
<dbReference type="Proteomes" id="UP000198994">
    <property type="component" value="Unassembled WGS sequence"/>
</dbReference>
<name>A0A1G7DPU0_9RHOB</name>
<reference evidence="2" key="1">
    <citation type="submission" date="2016-10" db="EMBL/GenBank/DDBJ databases">
        <authorList>
            <person name="Varghese N."/>
            <person name="Submissions S."/>
        </authorList>
    </citation>
    <scope>NUCLEOTIDE SEQUENCE [LARGE SCALE GENOMIC DNA]</scope>
    <source>
        <strain evidence="2">DSM 10146</strain>
    </source>
</reference>
<organism evidence="1 2">
    <name type="scientific">Salipiger thiooxidans</name>
    <dbReference type="NCBI Taxonomy" id="282683"/>
    <lineage>
        <taxon>Bacteria</taxon>
        <taxon>Pseudomonadati</taxon>
        <taxon>Pseudomonadota</taxon>
        <taxon>Alphaproteobacteria</taxon>
        <taxon>Rhodobacterales</taxon>
        <taxon>Roseobacteraceae</taxon>
        <taxon>Salipiger</taxon>
    </lineage>
</organism>
<keyword evidence="2" id="KW-1185">Reference proteome</keyword>
<dbReference type="EMBL" id="FNAV01000004">
    <property type="protein sequence ID" value="SDE53190.1"/>
    <property type="molecule type" value="Genomic_DNA"/>
</dbReference>
<protein>
    <submittedName>
        <fullName evidence="1">Uncharacterized protein</fullName>
    </submittedName>
</protein>
<proteinExistence type="predicted"/>
<sequence>MGTSRIELTGITDSMRKRLRAYGLFSEIISWKLRFFVPVDASGPAIIGKLLDRFPIERISEREAA</sequence>